<proteinExistence type="predicted"/>
<evidence type="ECO:0000313" key="1">
    <source>
        <dbReference type="EMBL" id="CAB5376545.1"/>
    </source>
</evidence>
<evidence type="ECO:0000313" key="2">
    <source>
        <dbReference type="Proteomes" id="UP000684084"/>
    </source>
</evidence>
<comment type="caution">
    <text evidence="1">The sequence shown here is derived from an EMBL/GenBank/DDBJ whole genome shotgun (WGS) entry which is preliminary data.</text>
</comment>
<accession>A0A915ZH73</accession>
<protein>
    <submittedName>
        <fullName evidence="1">Uncharacterized protein</fullName>
    </submittedName>
</protein>
<dbReference type="OrthoDB" id="2963168at2759"/>
<gene>
    <name evidence="1" type="ORF">CHRIB12_LOCUS15344</name>
</gene>
<organism evidence="1 2">
    <name type="scientific">Rhizophagus irregularis</name>
    <dbReference type="NCBI Taxonomy" id="588596"/>
    <lineage>
        <taxon>Eukaryota</taxon>
        <taxon>Fungi</taxon>
        <taxon>Fungi incertae sedis</taxon>
        <taxon>Mucoromycota</taxon>
        <taxon>Glomeromycotina</taxon>
        <taxon>Glomeromycetes</taxon>
        <taxon>Glomerales</taxon>
        <taxon>Glomeraceae</taxon>
        <taxon>Rhizophagus</taxon>
    </lineage>
</organism>
<sequence length="96" mass="11170">MKVTRCIIAARILKYTYGIKVRNYWLEGDPIERKIRDGRVDRFHCIAKRGIQVNANEEFTTFFTPLSPMQTRCLISAIYSKIVGSFCIIKKADIHM</sequence>
<dbReference type="AlphaFoldDB" id="A0A915ZH73"/>
<dbReference type="Proteomes" id="UP000684084">
    <property type="component" value="Unassembled WGS sequence"/>
</dbReference>
<dbReference type="EMBL" id="CAGKOT010000036">
    <property type="protein sequence ID" value="CAB5376545.1"/>
    <property type="molecule type" value="Genomic_DNA"/>
</dbReference>
<reference evidence="1" key="1">
    <citation type="submission" date="2020-05" db="EMBL/GenBank/DDBJ databases">
        <authorList>
            <person name="Rincon C."/>
            <person name="Sanders R I."/>
            <person name="Robbins C."/>
            <person name="Chaturvedi A."/>
        </authorList>
    </citation>
    <scope>NUCLEOTIDE SEQUENCE</scope>
    <source>
        <strain evidence="1">CHB12</strain>
    </source>
</reference>
<name>A0A915ZH73_9GLOM</name>